<dbReference type="PANTHER" id="PTHR24252:SF7">
    <property type="entry name" value="HYALIN"/>
    <property type="match status" value="1"/>
</dbReference>
<reference evidence="4 5" key="1">
    <citation type="submission" date="2019-01" db="EMBL/GenBank/DDBJ databases">
        <authorList>
            <person name="Sayadi A."/>
        </authorList>
    </citation>
    <scope>NUCLEOTIDE SEQUENCE [LARGE SCALE GENOMIC DNA]</scope>
</reference>
<evidence type="ECO:0000256" key="2">
    <source>
        <dbReference type="SAM" id="SignalP"/>
    </source>
</evidence>
<dbReference type="Pfam" id="PF00089">
    <property type="entry name" value="Trypsin"/>
    <property type="match status" value="1"/>
</dbReference>
<dbReference type="CDD" id="cd00190">
    <property type="entry name" value="Tryp_SPc"/>
    <property type="match status" value="1"/>
</dbReference>
<dbReference type="AlphaFoldDB" id="A0A653DSQ5"/>
<keyword evidence="5" id="KW-1185">Reference proteome</keyword>
<dbReference type="Proteomes" id="UP000410492">
    <property type="component" value="Unassembled WGS sequence"/>
</dbReference>
<dbReference type="PROSITE" id="PS00134">
    <property type="entry name" value="TRYPSIN_HIS"/>
    <property type="match status" value="1"/>
</dbReference>
<organism evidence="4 5">
    <name type="scientific">Callosobruchus maculatus</name>
    <name type="common">Southern cowpea weevil</name>
    <name type="synonym">Pulse bruchid</name>
    <dbReference type="NCBI Taxonomy" id="64391"/>
    <lineage>
        <taxon>Eukaryota</taxon>
        <taxon>Metazoa</taxon>
        <taxon>Ecdysozoa</taxon>
        <taxon>Arthropoda</taxon>
        <taxon>Hexapoda</taxon>
        <taxon>Insecta</taxon>
        <taxon>Pterygota</taxon>
        <taxon>Neoptera</taxon>
        <taxon>Endopterygota</taxon>
        <taxon>Coleoptera</taxon>
        <taxon>Polyphaga</taxon>
        <taxon>Cucujiformia</taxon>
        <taxon>Chrysomeloidea</taxon>
        <taxon>Chrysomelidae</taxon>
        <taxon>Bruchinae</taxon>
        <taxon>Bruchini</taxon>
        <taxon>Callosobruchus</taxon>
    </lineage>
</organism>
<dbReference type="SUPFAM" id="SSF50494">
    <property type="entry name" value="Trypsin-like serine proteases"/>
    <property type="match status" value="1"/>
</dbReference>
<dbReference type="InterPro" id="IPR001314">
    <property type="entry name" value="Peptidase_S1A"/>
</dbReference>
<sequence>MEAGILFIWIIFFVGVDAFNNFADVKCGKRKELGRRIGKVVGGQTAEKGEFPWLVSITRRGGHFCGGTIINSRYVMTAGHCLCTGIGGDILKPANIKITLSQHDLTQKDSDAFQMPVKSITIHPEYNCGKPKDDIAILELDGTLAWTDSVLPACLPFGRSHDEHSTFDNLLATVAGWGWTNEDSAKGGRAKTLQKAKVNVIDTEKCRSWYKSQGKKTKIQETQICAGYEHGGIDACWADSGGPLMVDSNGRSNEMMVVGVVSTGIGCARPYLPGIYTRVSEYIPWIRTIIGK</sequence>
<protein>
    <recommendedName>
        <fullName evidence="3">Peptidase S1 domain-containing protein</fullName>
    </recommendedName>
</protein>
<proteinExistence type="predicted"/>
<evidence type="ECO:0000259" key="3">
    <source>
        <dbReference type="PROSITE" id="PS50240"/>
    </source>
</evidence>
<gene>
    <name evidence="4" type="ORF">CALMAC_LOCUS20117</name>
</gene>
<feature type="signal peptide" evidence="2">
    <location>
        <begin position="1"/>
        <end position="18"/>
    </location>
</feature>
<dbReference type="EMBL" id="CAACVG010014469">
    <property type="protein sequence ID" value="VEN63228.1"/>
    <property type="molecule type" value="Genomic_DNA"/>
</dbReference>
<keyword evidence="2" id="KW-0732">Signal</keyword>
<dbReference type="InterPro" id="IPR018114">
    <property type="entry name" value="TRYPSIN_HIS"/>
</dbReference>
<accession>A0A653DSQ5</accession>
<dbReference type="OrthoDB" id="9448935at2759"/>
<evidence type="ECO:0000313" key="4">
    <source>
        <dbReference type="EMBL" id="VEN63228.1"/>
    </source>
</evidence>
<dbReference type="PANTHER" id="PTHR24252">
    <property type="entry name" value="ACROSIN-RELATED"/>
    <property type="match status" value="1"/>
</dbReference>
<dbReference type="FunFam" id="2.40.10.10:FF:000116">
    <property type="entry name" value="Serine protease P16"/>
    <property type="match status" value="1"/>
</dbReference>
<dbReference type="SMART" id="SM00020">
    <property type="entry name" value="Tryp_SPc"/>
    <property type="match status" value="1"/>
</dbReference>
<dbReference type="GO" id="GO:0004252">
    <property type="term" value="F:serine-type endopeptidase activity"/>
    <property type="evidence" value="ECO:0007669"/>
    <property type="project" value="InterPro"/>
</dbReference>
<name>A0A653DSQ5_CALMS</name>
<keyword evidence="1" id="KW-1015">Disulfide bond</keyword>
<dbReference type="Gene3D" id="2.40.10.10">
    <property type="entry name" value="Trypsin-like serine proteases"/>
    <property type="match status" value="1"/>
</dbReference>
<feature type="domain" description="Peptidase S1" evidence="3">
    <location>
        <begin position="40"/>
        <end position="291"/>
    </location>
</feature>
<feature type="chain" id="PRO_5024858672" description="Peptidase S1 domain-containing protein" evidence="2">
    <location>
        <begin position="19"/>
        <end position="292"/>
    </location>
</feature>
<dbReference type="PRINTS" id="PR00722">
    <property type="entry name" value="CHYMOTRYPSIN"/>
</dbReference>
<evidence type="ECO:0000313" key="5">
    <source>
        <dbReference type="Proteomes" id="UP000410492"/>
    </source>
</evidence>
<dbReference type="GO" id="GO:0006508">
    <property type="term" value="P:proteolysis"/>
    <property type="evidence" value="ECO:0007669"/>
    <property type="project" value="InterPro"/>
</dbReference>
<dbReference type="InterPro" id="IPR009003">
    <property type="entry name" value="Peptidase_S1_PA"/>
</dbReference>
<dbReference type="InterPro" id="IPR043504">
    <property type="entry name" value="Peptidase_S1_PA_chymotrypsin"/>
</dbReference>
<dbReference type="PROSITE" id="PS50240">
    <property type="entry name" value="TRYPSIN_DOM"/>
    <property type="match status" value="1"/>
</dbReference>
<dbReference type="InterPro" id="IPR001254">
    <property type="entry name" value="Trypsin_dom"/>
</dbReference>
<evidence type="ECO:0000256" key="1">
    <source>
        <dbReference type="ARBA" id="ARBA00023157"/>
    </source>
</evidence>